<dbReference type="GO" id="GO:0003676">
    <property type="term" value="F:nucleic acid binding"/>
    <property type="evidence" value="ECO:0007669"/>
    <property type="project" value="InterPro"/>
</dbReference>
<dbReference type="Proteomes" id="UP001458880">
    <property type="component" value="Unassembled WGS sequence"/>
</dbReference>
<gene>
    <name evidence="1" type="ORF">QE152_g20833</name>
</gene>
<dbReference type="AlphaFoldDB" id="A0AAW1KLU5"/>
<name>A0AAW1KLU5_POPJA</name>
<accession>A0AAW1KLU5</accession>
<organism evidence="1 2">
    <name type="scientific">Popillia japonica</name>
    <name type="common">Japanese beetle</name>
    <dbReference type="NCBI Taxonomy" id="7064"/>
    <lineage>
        <taxon>Eukaryota</taxon>
        <taxon>Metazoa</taxon>
        <taxon>Ecdysozoa</taxon>
        <taxon>Arthropoda</taxon>
        <taxon>Hexapoda</taxon>
        <taxon>Insecta</taxon>
        <taxon>Pterygota</taxon>
        <taxon>Neoptera</taxon>
        <taxon>Endopterygota</taxon>
        <taxon>Coleoptera</taxon>
        <taxon>Polyphaga</taxon>
        <taxon>Scarabaeiformia</taxon>
        <taxon>Scarabaeidae</taxon>
        <taxon>Rutelinae</taxon>
        <taxon>Popillia</taxon>
    </lineage>
</organism>
<dbReference type="Gene3D" id="3.30.420.10">
    <property type="entry name" value="Ribonuclease H-like superfamily/Ribonuclease H"/>
    <property type="match status" value="1"/>
</dbReference>
<comment type="caution">
    <text evidence="1">The sequence shown here is derived from an EMBL/GenBank/DDBJ whole genome shotgun (WGS) entry which is preliminary data.</text>
</comment>
<sequence length="149" mass="16482">MKLAMQDARIKRLQHAYEEKLRDESRFNLRSPDGREKNWRRRGERYSQCCIFERSSFGDGGVMVWAGVCGERYSQCCIFERSSFGDGGVMVWAGVCMNARTELVFIDGYLTADRSGRSGVAYGAGLGVAENGDFGEPTAPAGFGGHHPP</sequence>
<protein>
    <submittedName>
        <fullName evidence="1">Uncharacterized protein</fullName>
    </submittedName>
</protein>
<evidence type="ECO:0000313" key="2">
    <source>
        <dbReference type="Proteomes" id="UP001458880"/>
    </source>
</evidence>
<dbReference type="InterPro" id="IPR036397">
    <property type="entry name" value="RNaseH_sf"/>
</dbReference>
<proteinExistence type="predicted"/>
<reference evidence="1 2" key="1">
    <citation type="journal article" date="2024" name="BMC Genomics">
        <title>De novo assembly and annotation of Popillia japonica's genome with initial clues to its potential as an invasive pest.</title>
        <authorList>
            <person name="Cucini C."/>
            <person name="Boschi S."/>
            <person name="Funari R."/>
            <person name="Cardaioli E."/>
            <person name="Iannotti N."/>
            <person name="Marturano G."/>
            <person name="Paoli F."/>
            <person name="Bruttini M."/>
            <person name="Carapelli A."/>
            <person name="Frati F."/>
            <person name="Nardi F."/>
        </authorList>
    </citation>
    <scope>NUCLEOTIDE SEQUENCE [LARGE SCALE GENOMIC DNA]</scope>
    <source>
        <strain evidence="1">DMR45628</strain>
    </source>
</reference>
<keyword evidence="2" id="KW-1185">Reference proteome</keyword>
<dbReference type="EMBL" id="JASPKY010000197">
    <property type="protein sequence ID" value="KAK9721574.1"/>
    <property type="molecule type" value="Genomic_DNA"/>
</dbReference>
<evidence type="ECO:0000313" key="1">
    <source>
        <dbReference type="EMBL" id="KAK9721574.1"/>
    </source>
</evidence>